<protein>
    <submittedName>
        <fullName evidence="2">7498_t:CDS:1</fullName>
    </submittedName>
</protein>
<feature type="compositionally biased region" description="Basic and acidic residues" evidence="1">
    <location>
        <begin position="1"/>
        <end position="13"/>
    </location>
</feature>
<evidence type="ECO:0000256" key="1">
    <source>
        <dbReference type="SAM" id="MobiDB-lite"/>
    </source>
</evidence>
<accession>A0A9N9H8J3</accession>
<dbReference type="Proteomes" id="UP000789572">
    <property type="component" value="Unassembled WGS sequence"/>
</dbReference>
<evidence type="ECO:0000313" key="2">
    <source>
        <dbReference type="EMBL" id="CAG8667124.1"/>
    </source>
</evidence>
<gene>
    <name evidence="2" type="ORF">POCULU_LOCUS10760</name>
</gene>
<keyword evidence="3" id="KW-1185">Reference proteome</keyword>
<organism evidence="2 3">
    <name type="scientific">Paraglomus occultum</name>
    <dbReference type="NCBI Taxonomy" id="144539"/>
    <lineage>
        <taxon>Eukaryota</taxon>
        <taxon>Fungi</taxon>
        <taxon>Fungi incertae sedis</taxon>
        <taxon>Mucoromycota</taxon>
        <taxon>Glomeromycotina</taxon>
        <taxon>Glomeromycetes</taxon>
        <taxon>Paraglomerales</taxon>
        <taxon>Paraglomeraceae</taxon>
        <taxon>Paraglomus</taxon>
    </lineage>
</organism>
<feature type="non-terminal residue" evidence="2">
    <location>
        <position position="41"/>
    </location>
</feature>
<comment type="caution">
    <text evidence="2">The sequence shown here is derived from an EMBL/GenBank/DDBJ whole genome shotgun (WGS) entry which is preliminary data.</text>
</comment>
<evidence type="ECO:0000313" key="3">
    <source>
        <dbReference type="Proteomes" id="UP000789572"/>
    </source>
</evidence>
<reference evidence="2" key="1">
    <citation type="submission" date="2021-06" db="EMBL/GenBank/DDBJ databases">
        <authorList>
            <person name="Kallberg Y."/>
            <person name="Tangrot J."/>
            <person name="Rosling A."/>
        </authorList>
    </citation>
    <scope>NUCLEOTIDE SEQUENCE</scope>
    <source>
        <strain evidence="2">IA702</strain>
    </source>
</reference>
<feature type="region of interest" description="Disordered" evidence="1">
    <location>
        <begin position="1"/>
        <end position="23"/>
    </location>
</feature>
<dbReference type="AlphaFoldDB" id="A0A9N9H8J3"/>
<sequence length="41" mass="4164">MADLAKALEESGDPRGPLSGLNPLITPDLVDTSSLLGNAVD</sequence>
<dbReference type="EMBL" id="CAJVPJ010006211">
    <property type="protein sequence ID" value="CAG8667124.1"/>
    <property type="molecule type" value="Genomic_DNA"/>
</dbReference>
<proteinExistence type="predicted"/>
<name>A0A9N9H8J3_9GLOM</name>